<keyword evidence="3" id="KW-1185">Reference proteome</keyword>
<evidence type="ECO:0000313" key="2">
    <source>
        <dbReference type="EMBL" id="ERL10399.1"/>
    </source>
</evidence>
<dbReference type="InterPro" id="IPR035490">
    <property type="entry name" value="GlmS/FrlB_SIS"/>
</dbReference>
<dbReference type="Proteomes" id="UP000016638">
    <property type="component" value="Unassembled WGS sequence"/>
</dbReference>
<dbReference type="InterPro" id="IPR046348">
    <property type="entry name" value="SIS_dom_sf"/>
</dbReference>
<feature type="domain" description="SIS" evidence="1">
    <location>
        <begin position="13"/>
        <end position="151"/>
    </location>
</feature>
<sequence>MYEIDLTLPKTIVADVLSRHAIDSVAFVGCGASMSELYPAKYFLANNTKTLNVQLFTSNEFNYDTPAWVGPNTFVVTCSLGGSTPETVAANKTAKALSAPVTAITHVAGSPLAEGVDHVVIHGFEENYAAKVEKMGYALALAVELLQQLEGSDLYNDMIGGLGKIFKLSEDAAEHAGRAAHQFAQDYKNERGIYVLGSGASAKVAYSTSMFLLSEMQWLDSGSYNSGEYFHGPFELTERDKPYLLFMSDGATRAMDARALTFMQRFGAKVTIIDAKDYGLSGMVGDRVATYFSPFVHTAVMRVFAEQLAEARQHPLTLRRYMWKLSY</sequence>
<dbReference type="SUPFAM" id="SSF53697">
    <property type="entry name" value="SIS domain"/>
    <property type="match status" value="1"/>
</dbReference>
<name>U2TBI3_9ACTN</name>
<dbReference type="Pfam" id="PF01380">
    <property type="entry name" value="SIS"/>
    <property type="match status" value="1"/>
</dbReference>
<dbReference type="PROSITE" id="PS51464">
    <property type="entry name" value="SIS"/>
    <property type="match status" value="2"/>
</dbReference>
<evidence type="ECO:0000313" key="3">
    <source>
        <dbReference type="Proteomes" id="UP000016638"/>
    </source>
</evidence>
<dbReference type="Gene3D" id="1.10.10.2240">
    <property type="match status" value="1"/>
</dbReference>
<dbReference type="GO" id="GO:0006047">
    <property type="term" value="P:UDP-N-acetylglucosamine metabolic process"/>
    <property type="evidence" value="ECO:0007669"/>
    <property type="project" value="TreeGrafter"/>
</dbReference>
<dbReference type="GO" id="GO:0006002">
    <property type="term" value="P:fructose 6-phosphate metabolic process"/>
    <property type="evidence" value="ECO:0007669"/>
    <property type="project" value="TreeGrafter"/>
</dbReference>
<dbReference type="RefSeq" id="WP_021725131.1">
    <property type="nucleotide sequence ID" value="NZ_AWEZ01000010.1"/>
</dbReference>
<dbReference type="PATRIC" id="fig|1125712.3.peg.297"/>
<comment type="caution">
    <text evidence="2">The sequence shown here is derived from an EMBL/GenBank/DDBJ whole genome shotgun (WGS) entry which is preliminary data.</text>
</comment>
<dbReference type="STRING" id="1125712.HMPREF1316_1916"/>
<dbReference type="InterPro" id="IPR001347">
    <property type="entry name" value="SIS_dom"/>
</dbReference>
<dbReference type="GO" id="GO:0006487">
    <property type="term" value="P:protein N-linked glycosylation"/>
    <property type="evidence" value="ECO:0007669"/>
    <property type="project" value="TreeGrafter"/>
</dbReference>
<dbReference type="GO" id="GO:0097367">
    <property type="term" value="F:carbohydrate derivative binding"/>
    <property type="evidence" value="ECO:0007669"/>
    <property type="project" value="InterPro"/>
</dbReference>
<reference evidence="2 3" key="1">
    <citation type="submission" date="2013-08" db="EMBL/GenBank/DDBJ databases">
        <authorList>
            <person name="Durkin A.S."/>
            <person name="Haft D.R."/>
            <person name="McCorrison J."/>
            <person name="Torralba M."/>
            <person name="Gillis M."/>
            <person name="Haft D.H."/>
            <person name="Methe B."/>
            <person name="Sutton G."/>
            <person name="Nelson K.E."/>
        </authorList>
    </citation>
    <scope>NUCLEOTIDE SEQUENCE [LARGE SCALE GENOMIC DNA]</scope>
    <source>
        <strain evidence="2 3">F0195</strain>
    </source>
</reference>
<dbReference type="AlphaFoldDB" id="U2TBI3"/>
<dbReference type="InterPro" id="IPR035488">
    <property type="entry name" value="FrlB_SIS"/>
</dbReference>
<protein>
    <submittedName>
        <fullName evidence="2">SIS domain protein</fullName>
    </submittedName>
</protein>
<evidence type="ECO:0000259" key="1">
    <source>
        <dbReference type="PROSITE" id="PS51464"/>
    </source>
</evidence>
<proteinExistence type="predicted"/>
<accession>U2TBI3</accession>
<dbReference type="Gene3D" id="3.40.50.10490">
    <property type="entry name" value="Glucose-6-phosphate isomerase like protein, domain 1"/>
    <property type="match status" value="1"/>
</dbReference>
<dbReference type="Gene3D" id="3.40.50.12570">
    <property type="match status" value="1"/>
</dbReference>
<dbReference type="eggNOG" id="COG2222">
    <property type="taxonomic scope" value="Bacteria"/>
</dbReference>
<organism evidence="2 3">
    <name type="scientific">Olsenella profusa F0195</name>
    <dbReference type="NCBI Taxonomy" id="1125712"/>
    <lineage>
        <taxon>Bacteria</taxon>
        <taxon>Bacillati</taxon>
        <taxon>Actinomycetota</taxon>
        <taxon>Coriobacteriia</taxon>
        <taxon>Coriobacteriales</taxon>
        <taxon>Atopobiaceae</taxon>
        <taxon>Olsenella</taxon>
    </lineage>
</organism>
<gene>
    <name evidence="2" type="ORF">HMPREF1316_1916</name>
</gene>
<dbReference type="EMBL" id="AWEZ01000010">
    <property type="protein sequence ID" value="ERL10399.1"/>
    <property type="molecule type" value="Genomic_DNA"/>
</dbReference>
<dbReference type="GO" id="GO:0004360">
    <property type="term" value="F:glutamine-fructose-6-phosphate transaminase (isomerizing) activity"/>
    <property type="evidence" value="ECO:0007669"/>
    <property type="project" value="TreeGrafter"/>
</dbReference>
<dbReference type="CDD" id="cd05710">
    <property type="entry name" value="SIS_1"/>
    <property type="match status" value="1"/>
</dbReference>
<feature type="domain" description="SIS" evidence="1">
    <location>
        <begin position="183"/>
        <end position="314"/>
    </location>
</feature>
<dbReference type="PANTHER" id="PTHR10937:SF14">
    <property type="entry name" value="FRUCTOSELYSINE 6-PHOSPHATE DEGLYCASE"/>
    <property type="match status" value="1"/>
</dbReference>
<dbReference type="PANTHER" id="PTHR10937">
    <property type="entry name" value="GLUCOSAMINE--FRUCTOSE-6-PHOSPHATE AMINOTRANSFERASE, ISOMERIZING"/>
    <property type="match status" value="1"/>
</dbReference>
<dbReference type="CDD" id="cd05009">
    <property type="entry name" value="SIS_GlmS_GlmD_2"/>
    <property type="match status" value="1"/>
</dbReference>